<keyword evidence="3" id="KW-1185">Reference proteome</keyword>
<evidence type="ECO:0000313" key="2">
    <source>
        <dbReference type="EMBL" id="KIJ30695.1"/>
    </source>
</evidence>
<sequence>MSPTPGQKCKKPATIFSPMSSLKKDLAATQAKLEKIQGKAADKKKSGEKRSATAAALLVSQCVKKKEEDSGNDSGDNAEAAEKGSKATVRCSNFVRLFSLVVNILQMG</sequence>
<protein>
    <submittedName>
        <fullName evidence="2">Uncharacterized protein</fullName>
    </submittedName>
</protein>
<dbReference type="EMBL" id="KN837256">
    <property type="protein sequence ID" value="KIJ30695.1"/>
    <property type="molecule type" value="Genomic_DNA"/>
</dbReference>
<accession>A0A0C9UZU8</accession>
<dbReference type="Proteomes" id="UP000054279">
    <property type="component" value="Unassembled WGS sequence"/>
</dbReference>
<evidence type="ECO:0000256" key="1">
    <source>
        <dbReference type="SAM" id="MobiDB-lite"/>
    </source>
</evidence>
<gene>
    <name evidence="2" type="ORF">M422DRAFT_53666</name>
</gene>
<evidence type="ECO:0000313" key="3">
    <source>
        <dbReference type="Proteomes" id="UP000054279"/>
    </source>
</evidence>
<organism evidence="2 3">
    <name type="scientific">Sphaerobolus stellatus (strain SS14)</name>
    <dbReference type="NCBI Taxonomy" id="990650"/>
    <lineage>
        <taxon>Eukaryota</taxon>
        <taxon>Fungi</taxon>
        <taxon>Dikarya</taxon>
        <taxon>Basidiomycota</taxon>
        <taxon>Agaricomycotina</taxon>
        <taxon>Agaricomycetes</taxon>
        <taxon>Phallomycetidae</taxon>
        <taxon>Geastrales</taxon>
        <taxon>Sphaerobolaceae</taxon>
        <taxon>Sphaerobolus</taxon>
    </lineage>
</organism>
<reference evidence="2 3" key="1">
    <citation type="submission" date="2014-06" db="EMBL/GenBank/DDBJ databases">
        <title>Evolutionary Origins and Diversification of the Mycorrhizal Mutualists.</title>
        <authorList>
            <consortium name="DOE Joint Genome Institute"/>
            <consortium name="Mycorrhizal Genomics Consortium"/>
            <person name="Kohler A."/>
            <person name="Kuo A."/>
            <person name="Nagy L.G."/>
            <person name="Floudas D."/>
            <person name="Copeland A."/>
            <person name="Barry K.W."/>
            <person name="Cichocki N."/>
            <person name="Veneault-Fourrey C."/>
            <person name="LaButti K."/>
            <person name="Lindquist E.A."/>
            <person name="Lipzen A."/>
            <person name="Lundell T."/>
            <person name="Morin E."/>
            <person name="Murat C."/>
            <person name="Riley R."/>
            <person name="Ohm R."/>
            <person name="Sun H."/>
            <person name="Tunlid A."/>
            <person name="Henrissat B."/>
            <person name="Grigoriev I.V."/>
            <person name="Hibbett D.S."/>
            <person name="Martin F."/>
        </authorList>
    </citation>
    <scope>NUCLEOTIDE SEQUENCE [LARGE SCALE GENOMIC DNA]</scope>
    <source>
        <strain evidence="2 3">SS14</strain>
    </source>
</reference>
<proteinExistence type="predicted"/>
<dbReference type="AlphaFoldDB" id="A0A0C9UZU8"/>
<name>A0A0C9UZU8_SPHS4</name>
<feature type="region of interest" description="Disordered" evidence="1">
    <location>
        <begin position="65"/>
        <end position="86"/>
    </location>
</feature>
<dbReference type="HOGENOM" id="CLU_2198663_0_0_1"/>